<dbReference type="OrthoDB" id="2942983at2"/>
<dbReference type="Gene3D" id="3.30.1490.480">
    <property type="entry name" value="Endolytic murein transglycosylase"/>
    <property type="match status" value="1"/>
</dbReference>
<protein>
    <recommendedName>
        <fullName evidence="4">Aminodeoxychorismate lyase</fullName>
    </recommendedName>
</protein>
<evidence type="ECO:0008006" key="4">
    <source>
        <dbReference type="Google" id="ProtNLM"/>
    </source>
</evidence>
<dbReference type="EMBL" id="MLQS01000001">
    <property type="protein sequence ID" value="OIJ22254.1"/>
    <property type="molecule type" value="Genomic_DNA"/>
</dbReference>
<dbReference type="STRING" id="472963.BKP45_06320"/>
<evidence type="ECO:0000313" key="3">
    <source>
        <dbReference type="Proteomes" id="UP000180057"/>
    </source>
</evidence>
<name>A0A1S2MCF6_9BACI</name>
<proteinExistence type="predicted"/>
<accession>A0A1S2MCF6</accession>
<comment type="caution">
    <text evidence="2">The sequence shown here is derived from an EMBL/GenBank/DDBJ whole genome shotgun (WGS) entry which is preliminary data.</text>
</comment>
<keyword evidence="1" id="KW-0175">Coiled coil</keyword>
<keyword evidence="3" id="KW-1185">Reference proteome</keyword>
<sequence>MAAKSMQSFASGLLVATTVVSAVYFFGPTEAISKQTDETPTVEEMKVLLNSEGYVVTTEEEIDSMLPSDEIQTDDEMKNLLISSGYVIKTEEEWQEQLEAIKELEKDNQKLRESADEKVVYRTMLTVVSGMTSIDVGQALVRANIIDRAMDLVNEVEKRGVANSLRPGTFEIDSNMTLDEIVRTVFK</sequence>
<dbReference type="Proteomes" id="UP000180057">
    <property type="component" value="Unassembled WGS sequence"/>
</dbReference>
<evidence type="ECO:0000256" key="1">
    <source>
        <dbReference type="SAM" id="Coils"/>
    </source>
</evidence>
<dbReference type="RefSeq" id="WP_071388811.1">
    <property type="nucleotide sequence ID" value="NZ_MLQS01000001.1"/>
</dbReference>
<dbReference type="AlphaFoldDB" id="A0A1S2MCF6"/>
<reference evidence="2 3" key="1">
    <citation type="submission" date="2016-10" db="EMBL/GenBank/DDBJ databases">
        <title>Draft genome sequences of four alkaliphilic bacteria belonging to the Anaerobacillus genus.</title>
        <authorList>
            <person name="Bassil N.M."/>
            <person name="Lloyd J.R."/>
        </authorList>
    </citation>
    <scope>NUCLEOTIDE SEQUENCE [LARGE SCALE GENOMIC DNA]</scope>
    <source>
        <strain evidence="2 3">DSM 22531</strain>
    </source>
</reference>
<feature type="coiled-coil region" evidence="1">
    <location>
        <begin position="87"/>
        <end position="114"/>
    </location>
</feature>
<gene>
    <name evidence="2" type="ORF">BKP45_06320</name>
</gene>
<organism evidence="2 3">
    <name type="scientific">Anaerobacillus alkalidiazotrophicus</name>
    <dbReference type="NCBI Taxonomy" id="472963"/>
    <lineage>
        <taxon>Bacteria</taxon>
        <taxon>Bacillati</taxon>
        <taxon>Bacillota</taxon>
        <taxon>Bacilli</taxon>
        <taxon>Bacillales</taxon>
        <taxon>Bacillaceae</taxon>
        <taxon>Anaerobacillus</taxon>
    </lineage>
</organism>
<evidence type="ECO:0000313" key="2">
    <source>
        <dbReference type="EMBL" id="OIJ22254.1"/>
    </source>
</evidence>